<dbReference type="GO" id="GO:0008374">
    <property type="term" value="F:O-acyltransferase activity"/>
    <property type="evidence" value="ECO:0007669"/>
    <property type="project" value="TreeGrafter"/>
</dbReference>
<dbReference type="AlphaFoldDB" id="A0A7G1H1T7"/>
<protein>
    <recommendedName>
        <fullName evidence="5">Acyltransferase</fullName>
    </recommendedName>
</protein>
<accession>A0A7G1H1T7</accession>
<proteinExistence type="inferred from homology"/>
<dbReference type="Gene3D" id="2.160.10.10">
    <property type="entry name" value="Hexapeptide repeat proteins"/>
    <property type="match status" value="1"/>
</dbReference>
<dbReference type="InterPro" id="IPR001451">
    <property type="entry name" value="Hexapep"/>
</dbReference>
<evidence type="ECO:0000313" key="3">
    <source>
        <dbReference type="EMBL" id="BCB96071.1"/>
    </source>
</evidence>
<dbReference type="InterPro" id="IPR011004">
    <property type="entry name" value="Trimer_LpxA-like_sf"/>
</dbReference>
<dbReference type="PANTHER" id="PTHR23416:SF23">
    <property type="entry name" value="ACETYLTRANSFERASE C18B11.09C-RELATED"/>
    <property type="match status" value="1"/>
</dbReference>
<dbReference type="InterPro" id="IPR051159">
    <property type="entry name" value="Hexapeptide_acetyltransf"/>
</dbReference>
<evidence type="ECO:0000313" key="4">
    <source>
        <dbReference type="Proteomes" id="UP000516360"/>
    </source>
</evidence>
<dbReference type="CDD" id="cd04647">
    <property type="entry name" value="LbH_MAT_like"/>
    <property type="match status" value="1"/>
</dbReference>
<dbReference type="Proteomes" id="UP000516360">
    <property type="component" value="Chromosome"/>
</dbReference>
<reference evidence="3 4" key="1">
    <citation type="submission" date="2020-03" db="EMBL/GenBank/DDBJ databases">
        <title>Complete genome sequences of two sulfur-disproportionating bacterial strains T55J and Mzg5.</title>
        <authorList>
            <person name="Umezawa K."/>
            <person name="Kojima H."/>
            <person name="Kato Y."/>
            <person name="Fukui M."/>
        </authorList>
    </citation>
    <scope>NUCLEOTIDE SEQUENCE [LARGE SCALE GENOMIC DNA]</scope>
    <source>
        <strain evidence="3 4">T55J</strain>
    </source>
</reference>
<evidence type="ECO:0008006" key="5">
    <source>
        <dbReference type="Google" id="ProtNLM"/>
    </source>
</evidence>
<keyword evidence="4" id="KW-1185">Reference proteome</keyword>
<name>A0A7G1H1T7_9BACT</name>
<dbReference type="SUPFAM" id="SSF51161">
    <property type="entry name" value="Trimeric LpxA-like enzymes"/>
    <property type="match status" value="1"/>
</dbReference>
<dbReference type="PANTHER" id="PTHR23416">
    <property type="entry name" value="SIALIC ACID SYNTHASE-RELATED"/>
    <property type="match status" value="1"/>
</dbReference>
<evidence type="ECO:0000256" key="1">
    <source>
        <dbReference type="ARBA" id="ARBA00007274"/>
    </source>
</evidence>
<gene>
    <name evidence="3" type="ORF">JZK55_09930</name>
</gene>
<dbReference type="KEGG" id="dtp:JZK55_09930"/>
<comment type="similarity">
    <text evidence="1">Belongs to the transferase hexapeptide repeat family.</text>
</comment>
<dbReference type="EMBL" id="AP022873">
    <property type="protein sequence ID" value="BCB96071.1"/>
    <property type="molecule type" value="Genomic_DNA"/>
</dbReference>
<evidence type="ECO:0000256" key="2">
    <source>
        <dbReference type="ARBA" id="ARBA00022679"/>
    </source>
</evidence>
<dbReference type="GO" id="GO:0005829">
    <property type="term" value="C:cytosol"/>
    <property type="evidence" value="ECO:0007669"/>
    <property type="project" value="TreeGrafter"/>
</dbReference>
<organism evidence="3 4">
    <name type="scientific">Dissulfurispira thermophila</name>
    <dbReference type="NCBI Taxonomy" id="2715679"/>
    <lineage>
        <taxon>Bacteria</taxon>
        <taxon>Pseudomonadati</taxon>
        <taxon>Nitrospirota</taxon>
        <taxon>Thermodesulfovibrionia</taxon>
        <taxon>Thermodesulfovibrionales</taxon>
        <taxon>Dissulfurispiraceae</taxon>
        <taxon>Dissulfurispira</taxon>
    </lineage>
</organism>
<sequence>MRIGDFFAINHNSSITFNGDLDIGNYVMIGPGVTITTSGHSFNNKEIMRFQKDTYKKIVIEDDVWIGANAVILPGVTIAKGTVVGAGSVVTKNTEPYSIVVGNHAKVIGYRGETEQCIS</sequence>
<keyword evidence="2" id="KW-0808">Transferase</keyword>
<dbReference type="Pfam" id="PF00132">
    <property type="entry name" value="Hexapep"/>
    <property type="match status" value="1"/>
</dbReference>